<organism evidence="2 3">
    <name type="scientific">Pseudomonas fluorescens</name>
    <dbReference type="NCBI Taxonomy" id="294"/>
    <lineage>
        <taxon>Bacteria</taxon>
        <taxon>Pseudomonadati</taxon>
        <taxon>Pseudomonadota</taxon>
        <taxon>Gammaproteobacteria</taxon>
        <taxon>Pseudomonadales</taxon>
        <taxon>Pseudomonadaceae</taxon>
        <taxon>Pseudomonas</taxon>
    </lineage>
</organism>
<dbReference type="RefSeq" id="WP_263596249.1">
    <property type="nucleotide sequence ID" value="NZ_CABVIJ010000012.1"/>
</dbReference>
<protein>
    <submittedName>
        <fullName evidence="2">Uncharacterized protein</fullName>
    </submittedName>
</protein>
<dbReference type="EMBL" id="CABVIJ010000012">
    <property type="protein sequence ID" value="VVP03863.1"/>
    <property type="molecule type" value="Genomic_DNA"/>
</dbReference>
<evidence type="ECO:0000313" key="2">
    <source>
        <dbReference type="EMBL" id="VVP03863.1"/>
    </source>
</evidence>
<proteinExistence type="predicted"/>
<feature type="region of interest" description="Disordered" evidence="1">
    <location>
        <begin position="1"/>
        <end position="43"/>
    </location>
</feature>
<feature type="compositionally biased region" description="Basic and acidic residues" evidence="1">
    <location>
        <begin position="29"/>
        <end position="43"/>
    </location>
</feature>
<name>A0ABD7VHS2_PSEFL</name>
<sequence>MHEIPNLPFPSLHEPEQTTLQQAGAAQAEPKEAAESRPADSEE</sequence>
<dbReference type="AlphaFoldDB" id="A0ABD7VHS2"/>
<evidence type="ECO:0000313" key="3">
    <source>
        <dbReference type="Proteomes" id="UP000325779"/>
    </source>
</evidence>
<reference evidence="2 3" key="1">
    <citation type="submission" date="2019-09" db="EMBL/GenBank/DDBJ databases">
        <authorList>
            <person name="Chandra G."/>
            <person name="Truman W A."/>
        </authorList>
    </citation>
    <scope>NUCLEOTIDE SEQUENCE [LARGE SCALE GENOMIC DNA]</scope>
    <source>
        <strain evidence="2">PS732</strain>
    </source>
</reference>
<comment type="caution">
    <text evidence="2">The sequence shown here is derived from an EMBL/GenBank/DDBJ whole genome shotgun (WGS) entry which is preliminary data.</text>
</comment>
<feature type="compositionally biased region" description="Low complexity" evidence="1">
    <location>
        <begin position="17"/>
        <end position="28"/>
    </location>
</feature>
<evidence type="ECO:0000256" key="1">
    <source>
        <dbReference type="SAM" id="MobiDB-lite"/>
    </source>
</evidence>
<dbReference type="Proteomes" id="UP000325779">
    <property type="component" value="Unassembled WGS sequence"/>
</dbReference>
<gene>
    <name evidence="2" type="ORF">PS732_03017</name>
</gene>
<accession>A0ABD7VHS2</accession>